<gene>
    <name evidence="2" type="ORF">MICPUCDRAFT_68744</name>
</gene>
<feature type="region of interest" description="Disordered" evidence="1">
    <location>
        <begin position="31"/>
        <end position="128"/>
    </location>
</feature>
<dbReference type="Proteomes" id="UP000001876">
    <property type="component" value="Unassembled WGS sequence"/>
</dbReference>
<dbReference type="KEGG" id="mpp:MICPUCDRAFT_68744"/>
<feature type="compositionally biased region" description="Basic and acidic residues" evidence="1">
    <location>
        <begin position="34"/>
        <end position="49"/>
    </location>
</feature>
<dbReference type="EMBL" id="GG663746">
    <property type="protein sequence ID" value="EEH53494.1"/>
    <property type="molecule type" value="Genomic_DNA"/>
</dbReference>
<reference evidence="2 3" key="1">
    <citation type="journal article" date="2009" name="Science">
        <title>Green evolution and dynamic adaptations revealed by genomes of the marine picoeukaryotes Micromonas.</title>
        <authorList>
            <person name="Worden A.Z."/>
            <person name="Lee J.H."/>
            <person name="Mock T."/>
            <person name="Rouze P."/>
            <person name="Simmons M.P."/>
            <person name="Aerts A.L."/>
            <person name="Allen A.E."/>
            <person name="Cuvelier M.L."/>
            <person name="Derelle E."/>
            <person name="Everett M.V."/>
            <person name="Foulon E."/>
            <person name="Grimwood J."/>
            <person name="Gundlach H."/>
            <person name="Henrissat B."/>
            <person name="Napoli C."/>
            <person name="McDonald S.M."/>
            <person name="Parker M.S."/>
            <person name="Rombauts S."/>
            <person name="Salamov A."/>
            <person name="Von Dassow P."/>
            <person name="Badger J.H."/>
            <person name="Coutinho P.M."/>
            <person name="Demir E."/>
            <person name="Dubchak I."/>
            <person name="Gentemann C."/>
            <person name="Eikrem W."/>
            <person name="Gready J.E."/>
            <person name="John U."/>
            <person name="Lanier W."/>
            <person name="Lindquist E.A."/>
            <person name="Lucas S."/>
            <person name="Mayer K.F."/>
            <person name="Moreau H."/>
            <person name="Not F."/>
            <person name="Otillar R."/>
            <person name="Panaud O."/>
            <person name="Pangilinan J."/>
            <person name="Paulsen I."/>
            <person name="Piegu B."/>
            <person name="Poliakov A."/>
            <person name="Robbens S."/>
            <person name="Schmutz J."/>
            <person name="Toulza E."/>
            <person name="Wyss T."/>
            <person name="Zelensky A."/>
            <person name="Zhou K."/>
            <person name="Armbrust E.V."/>
            <person name="Bhattacharya D."/>
            <person name="Goodenough U.W."/>
            <person name="Van de Peer Y."/>
            <person name="Grigoriev I.V."/>
        </authorList>
    </citation>
    <scope>NUCLEOTIDE SEQUENCE [LARGE SCALE GENOMIC DNA]</scope>
    <source>
        <strain evidence="2 3">CCMP1545</strain>
    </source>
</reference>
<dbReference type="OrthoDB" id="411785at2759"/>
<evidence type="ECO:0000313" key="2">
    <source>
        <dbReference type="EMBL" id="EEH53494.1"/>
    </source>
</evidence>
<feature type="region of interest" description="Disordered" evidence="1">
    <location>
        <begin position="571"/>
        <end position="611"/>
    </location>
</feature>
<accession>C1N3U2</accession>
<sequence>MEIARVPASRFRHTTVHTPRRFPHAAWCRRTSRREHGARDVRAADDARANSRGHPPSPAFHAGPGKDGVESRAESPARSLAPLPRAHVAPRSLRPFARVVGRRRRRRGRRRRRRKRARGDGVEGRRPARAVVVEPRGEDRARVERARAQGRTHGVRLPRARVRPGRVVRKREQAQRRREGRLPRAVAVAAFQPDRARVDVHVRERRRRRLRQIRRRRGRRRAGLPVPAVHDVRRRGHAADGRRELFARRVPGERAAGDFRRAGQRRDAGVFREKVPARRRGGAFYTLVPIRPRWRGERRSLRTFAFVSLRPSLAFNPRPRRLSTPTDAYELHPDVVVVEVVEIDPVVLEAVREHHGLDVKRRGAAMGASKLWGGDAGTGPGLGVVVGDAEAFMRDAAAAVEAGAAPPASAIFLDAFDGFGDVPAHLLTPEFLTYCDRALAPGGVVVANMFNGVVGSDVRTGVGKFAAELTKKIGPTTSWLVETPCNVVLAARKRPAGVDAKTEIRFTRKEIKASAKEITKMRLFDWSESVGHHVQRAFWVETDGGTGFREVPAGLSLNPLSKFVERMGTVMPPEWDEDNNPGYQPDVPRRPTPMDQRGDAAAKVGVGGREK</sequence>
<dbReference type="SUPFAM" id="SSF53335">
    <property type="entry name" value="S-adenosyl-L-methionine-dependent methyltransferases"/>
    <property type="match status" value="1"/>
</dbReference>
<feature type="compositionally biased region" description="Basic and acidic residues" evidence="1">
    <location>
        <begin position="135"/>
        <end position="147"/>
    </location>
</feature>
<evidence type="ECO:0000313" key="3">
    <source>
        <dbReference type="Proteomes" id="UP000001876"/>
    </source>
</evidence>
<name>C1N3U2_MICPC</name>
<feature type="region of interest" description="Disordered" evidence="1">
    <location>
        <begin position="135"/>
        <end position="154"/>
    </location>
</feature>
<dbReference type="AlphaFoldDB" id="C1N3U2"/>
<protein>
    <submittedName>
        <fullName evidence="2">Predicted protein</fullName>
    </submittedName>
</protein>
<keyword evidence="3" id="KW-1185">Reference proteome</keyword>
<feature type="compositionally biased region" description="Basic residues" evidence="1">
    <location>
        <begin position="100"/>
        <end position="117"/>
    </location>
</feature>
<evidence type="ECO:0000256" key="1">
    <source>
        <dbReference type="SAM" id="MobiDB-lite"/>
    </source>
</evidence>
<dbReference type="RefSeq" id="XP_003062675.1">
    <property type="nucleotide sequence ID" value="XM_003062629.1"/>
</dbReference>
<dbReference type="GeneID" id="9687873"/>
<proteinExistence type="predicted"/>
<feature type="non-terminal residue" evidence="2">
    <location>
        <position position="611"/>
    </location>
</feature>
<organism evidence="3">
    <name type="scientific">Micromonas pusilla (strain CCMP1545)</name>
    <name type="common">Picoplanktonic green alga</name>
    <dbReference type="NCBI Taxonomy" id="564608"/>
    <lineage>
        <taxon>Eukaryota</taxon>
        <taxon>Viridiplantae</taxon>
        <taxon>Chlorophyta</taxon>
        <taxon>Mamiellophyceae</taxon>
        <taxon>Mamiellales</taxon>
        <taxon>Mamiellaceae</taxon>
        <taxon>Micromonas</taxon>
    </lineage>
</organism>
<dbReference type="Gene3D" id="3.40.50.150">
    <property type="entry name" value="Vaccinia Virus protein VP39"/>
    <property type="match status" value="1"/>
</dbReference>
<dbReference type="InterPro" id="IPR029063">
    <property type="entry name" value="SAM-dependent_MTases_sf"/>
</dbReference>